<evidence type="ECO:0000313" key="11">
    <source>
        <dbReference type="Proteomes" id="UP000027586"/>
    </source>
</evidence>
<keyword evidence="4 8" id="KW-0812">Transmembrane</keyword>
<dbReference type="PROSITE" id="PS50850">
    <property type="entry name" value="MFS"/>
    <property type="match status" value="1"/>
</dbReference>
<dbReference type="PANTHER" id="PTHR48022">
    <property type="entry name" value="PLASTIDIC GLUCOSE TRANSPORTER 4"/>
    <property type="match status" value="1"/>
</dbReference>
<feature type="transmembrane region" description="Helical" evidence="8">
    <location>
        <begin position="21"/>
        <end position="39"/>
    </location>
</feature>
<dbReference type="GO" id="GO:0016020">
    <property type="term" value="C:membrane"/>
    <property type="evidence" value="ECO:0007669"/>
    <property type="project" value="UniProtKB-SubCell"/>
</dbReference>
<feature type="domain" description="Major facilitator superfamily (MFS) profile" evidence="9">
    <location>
        <begin position="26"/>
        <end position="458"/>
    </location>
</feature>
<keyword evidence="5 8" id="KW-1133">Transmembrane helix</keyword>
<dbReference type="OrthoDB" id="648285at2759"/>
<reference evidence="10" key="1">
    <citation type="submission" date="2013-08" db="EMBL/GenBank/DDBJ databases">
        <title>Gene expansion shapes genome architecture in the human pathogen Lichtheimia corymbifera: an evolutionary genomics analysis in the ancient terrestrial Mucorales (Mucoromycotina).</title>
        <authorList>
            <person name="Schwartze V.U."/>
            <person name="Winter S."/>
            <person name="Shelest E."/>
            <person name="Marcet-Houben M."/>
            <person name="Horn F."/>
            <person name="Wehner S."/>
            <person name="Hoffmann K."/>
            <person name="Riege K."/>
            <person name="Sammeth M."/>
            <person name="Nowrousian M."/>
            <person name="Valiante V."/>
            <person name="Linde J."/>
            <person name="Jacobsen I.D."/>
            <person name="Marz M."/>
            <person name="Brakhage A.A."/>
            <person name="Gabaldon T."/>
            <person name="Bocker S."/>
            <person name="Voigt K."/>
        </authorList>
    </citation>
    <scope>NUCLEOTIDE SEQUENCE [LARGE SCALE GENOMIC DNA]</scope>
    <source>
        <strain evidence="10">FSU 9682</strain>
    </source>
</reference>
<dbReference type="InterPro" id="IPR005829">
    <property type="entry name" value="Sugar_transporter_CS"/>
</dbReference>
<dbReference type="GO" id="GO:0005351">
    <property type="term" value="F:carbohydrate:proton symporter activity"/>
    <property type="evidence" value="ECO:0007669"/>
    <property type="project" value="TreeGrafter"/>
</dbReference>
<keyword evidence="6 8" id="KW-0472">Membrane</keyword>
<dbReference type="Gene3D" id="1.20.1250.20">
    <property type="entry name" value="MFS general substrate transporter like domains"/>
    <property type="match status" value="1"/>
</dbReference>
<feature type="transmembrane region" description="Helical" evidence="8">
    <location>
        <begin position="119"/>
        <end position="140"/>
    </location>
</feature>
<evidence type="ECO:0000256" key="5">
    <source>
        <dbReference type="ARBA" id="ARBA00022989"/>
    </source>
</evidence>
<dbReference type="STRING" id="1263082.A0A068RJL4"/>
<keyword evidence="3 7" id="KW-0813">Transport</keyword>
<dbReference type="InterPro" id="IPR050360">
    <property type="entry name" value="MFS_Sugar_Transporters"/>
</dbReference>
<feature type="transmembrane region" description="Helical" evidence="8">
    <location>
        <begin position="368"/>
        <end position="393"/>
    </location>
</feature>
<evidence type="ECO:0000256" key="7">
    <source>
        <dbReference type="RuleBase" id="RU003346"/>
    </source>
</evidence>
<comment type="subcellular location">
    <subcellularLocation>
        <location evidence="1">Membrane</location>
        <topology evidence="1">Multi-pass membrane protein</topology>
    </subcellularLocation>
</comment>
<dbReference type="VEuPathDB" id="FungiDB:LCOR_01631.1"/>
<accession>A0A068RJL4</accession>
<evidence type="ECO:0000256" key="3">
    <source>
        <dbReference type="ARBA" id="ARBA00022448"/>
    </source>
</evidence>
<dbReference type="AlphaFoldDB" id="A0A068RJL4"/>
<dbReference type="Proteomes" id="UP000027586">
    <property type="component" value="Unassembled WGS sequence"/>
</dbReference>
<evidence type="ECO:0000256" key="8">
    <source>
        <dbReference type="SAM" id="Phobius"/>
    </source>
</evidence>
<gene>
    <name evidence="10" type="ORF">LCOR_01631.1</name>
</gene>
<dbReference type="PANTHER" id="PTHR48022:SF73">
    <property type="entry name" value="METABOLITE TRANSPORT PROTEIN YDL199C-RELATED"/>
    <property type="match status" value="1"/>
</dbReference>
<feature type="transmembrane region" description="Helical" evidence="8">
    <location>
        <begin position="405"/>
        <end position="424"/>
    </location>
</feature>
<feature type="transmembrane region" description="Helical" evidence="8">
    <location>
        <begin position="152"/>
        <end position="168"/>
    </location>
</feature>
<feature type="transmembrane region" description="Helical" evidence="8">
    <location>
        <begin position="188"/>
        <end position="205"/>
    </location>
</feature>
<organism evidence="10 11">
    <name type="scientific">Lichtheimia corymbifera JMRC:FSU:9682</name>
    <dbReference type="NCBI Taxonomy" id="1263082"/>
    <lineage>
        <taxon>Eukaryota</taxon>
        <taxon>Fungi</taxon>
        <taxon>Fungi incertae sedis</taxon>
        <taxon>Mucoromycota</taxon>
        <taxon>Mucoromycotina</taxon>
        <taxon>Mucoromycetes</taxon>
        <taxon>Mucorales</taxon>
        <taxon>Lichtheimiaceae</taxon>
        <taxon>Lichtheimia</taxon>
    </lineage>
</organism>
<evidence type="ECO:0000313" key="10">
    <source>
        <dbReference type="EMBL" id="CDH49905.1"/>
    </source>
</evidence>
<feature type="transmembrane region" description="Helical" evidence="8">
    <location>
        <begin position="271"/>
        <end position="294"/>
    </location>
</feature>
<dbReference type="SUPFAM" id="SSF103473">
    <property type="entry name" value="MFS general substrate transporter"/>
    <property type="match status" value="1"/>
</dbReference>
<evidence type="ECO:0000256" key="4">
    <source>
        <dbReference type="ARBA" id="ARBA00022692"/>
    </source>
</evidence>
<feature type="transmembrane region" description="Helical" evidence="8">
    <location>
        <begin position="436"/>
        <end position="455"/>
    </location>
</feature>
<evidence type="ECO:0000256" key="1">
    <source>
        <dbReference type="ARBA" id="ARBA00004141"/>
    </source>
</evidence>
<feature type="transmembrane region" description="Helical" evidence="8">
    <location>
        <begin position="306"/>
        <end position="329"/>
    </location>
</feature>
<dbReference type="InterPro" id="IPR005828">
    <property type="entry name" value="MFS_sugar_transport-like"/>
</dbReference>
<dbReference type="FunFam" id="1.20.1250.20:FF:000134">
    <property type="entry name" value="MFS sugar transporter protein"/>
    <property type="match status" value="1"/>
</dbReference>
<dbReference type="NCBIfam" id="TIGR00879">
    <property type="entry name" value="SP"/>
    <property type="match status" value="1"/>
</dbReference>
<evidence type="ECO:0000256" key="2">
    <source>
        <dbReference type="ARBA" id="ARBA00010992"/>
    </source>
</evidence>
<dbReference type="PRINTS" id="PR00171">
    <property type="entry name" value="SUGRTRNSPORT"/>
</dbReference>
<dbReference type="InterPro" id="IPR020846">
    <property type="entry name" value="MFS_dom"/>
</dbReference>
<name>A0A068RJL4_9FUNG</name>
<protein>
    <submittedName>
        <fullName evidence="10">Mfs monosaccharide</fullName>
    </submittedName>
</protein>
<comment type="caution">
    <text evidence="10">The sequence shown here is derived from an EMBL/GenBank/DDBJ whole genome shotgun (WGS) entry which is preliminary data.</text>
</comment>
<dbReference type="InterPro" id="IPR036259">
    <property type="entry name" value="MFS_trans_sf"/>
</dbReference>
<dbReference type="InterPro" id="IPR003663">
    <property type="entry name" value="Sugar/inositol_transpt"/>
</dbReference>
<comment type="similarity">
    <text evidence="2 7">Belongs to the major facilitator superfamily. Sugar transporter (TC 2.A.1.1) family.</text>
</comment>
<proteinExistence type="inferred from homology"/>
<evidence type="ECO:0000259" key="9">
    <source>
        <dbReference type="PROSITE" id="PS50850"/>
    </source>
</evidence>
<evidence type="ECO:0000256" key="6">
    <source>
        <dbReference type="ARBA" id="ARBA00023136"/>
    </source>
</evidence>
<dbReference type="Pfam" id="PF00083">
    <property type="entry name" value="Sugar_tr"/>
    <property type="match status" value="1"/>
</dbReference>
<feature type="transmembrane region" description="Helical" evidence="8">
    <location>
        <begin position="94"/>
        <end position="113"/>
    </location>
</feature>
<feature type="transmembrane region" description="Helical" evidence="8">
    <location>
        <begin position="336"/>
        <end position="356"/>
    </location>
</feature>
<feature type="transmembrane region" description="Helical" evidence="8">
    <location>
        <begin position="67"/>
        <end position="87"/>
    </location>
</feature>
<keyword evidence="11" id="KW-1185">Reference proteome</keyword>
<sequence length="493" mass="54652">MLVTERGGKQPSSRTLLRGNAFLYSVAAFAALGQFLFGYDQGVMSGVLVNQRWLETFHYPDAVMKGLIVAIFELGALVTSVIAGWAIDHFGRVGTIRIGAFIFIIGGTLQTAANHIALLLVGRLVGGFGVGFFSTVIPIYSAELGRAENRGVVAVFSMSIILVGLASSDYIDLGFSWVENDWSWRGPLFMQPVFAVILLIGTCFLPESPRWLMKRGQNDKALAVLSIIHDREPDHPDVLRDHDQILDAVQFEETLGKMTWRDMFVVYKRRSWIAIVVQTCVQLQGINVIPYYAPIIYEKVLGPGKLVLLMNGVTATVFVFGAWTCMLLVERCGRRPLFLATSLNLAIWLILMALFTSGTVSDTRASSIMTIVCAMVFMFTFGLAWGPVAWLYVAEIFPLRARAKGVALTGISHWLWNFAVGLWTPPLLESIGWVTYLLYAAMCIATFVIVYFTFIETKGKTLEEIESLFGDNSQNARQRIHCDTGSNNKPPST</sequence>
<dbReference type="PROSITE" id="PS00217">
    <property type="entry name" value="SUGAR_TRANSPORT_2"/>
    <property type="match status" value="1"/>
</dbReference>
<dbReference type="EMBL" id="CBTN010000004">
    <property type="protein sequence ID" value="CDH49905.1"/>
    <property type="molecule type" value="Genomic_DNA"/>
</dbReference>